<dbReference type="Proteomes" id="UP000092460">
    <property type="component" value="Unassembled WGS sequence"/>
</dbReference>
<dbReference type="VEuPathDB" id="VectorBase:GPPI022295"/>
<dbReference type="AlphaFoldDB" id="A0A1B0B8I2"/>
<proteinExistence type="predicted"/>
<name>A0A1B0B8I2_9MUSC</name>
<evidence type="ECO:0000313" key="2">
    <source>
        <dbReference type="Proteomes" id="UP000092460"/>
    </source>
</evidence>
<reference evidence="1" key="2">
    <citation type="submission" date="2020-05" db="UniProtKB">
        <authorList>
            <consortium name="EnsemblMetazoa"/>
        </authorList>
    </citation>
    <scope>IDENTIFICATION</scope>
    <source>
        <strain evidence="1">IAEA</strain>
    </source>
</reference>
<reference evidence="2" key="1">
    <citation type="submission" date="2015-01" db="EMBL/GenBank/DDBJ databases">
        <authorList>
            <person name="Aksoy S."/>
            <person name="Warren W."/>
            <person name="Wilson R.K."/>
        </authorList>
    </citation>
    <scope>NUCLEOTIDE SEQUENCE [LARGE SCALE GENOMIC DNA]</scope>
    <source>
        <strain evidence="2">IAEA</strain>
    </source>
</reference>
<sequence>MVWYGKVELNNLQPTHCERLAKPVAAVTTAGILNCCDFQLIPVLHMPMFLMQIEDDDDNMPMMTLNTFVTRFSCAVLYSGVVKILALTEL</sequence>
<dbReference type="EnsemblMetazoa" id="GPPI022295-RA">
    <property type="protein sequence ID" value="GPPI022295-PA"/>
    <property type="gene ID" value="GPPI022295"/>
</dbReference>
<dbReference type="EMBL" id="JXJN01009943">
    <property type="status" value="NOT_ANNOTATED_CDS"/>
    <property type="molecule type" value="Genomic_DNA"/>
</dbReference>
<evidence type="ECO:0000313" key="1">
    <source>
        <dbReference type="EnsemblMetazoa" id="GPPI022295-PA"/>
    </source>
</evidence>
<keyword evidence="2" id="KW-1185">Reference proteome</keyword>
<accession>A0A1B0B8I2</accession>
<protein>
    <submittedName>
        <fullName evidence="1">Uncharacterized protein</fullName>
    </submittedName>
</protein>
<organism evidence="1 2">
    <name type="scientific">Glossina palpalis gambiensis</name>
    <dbReference type="NCBI Taxonomy" id="67801"/>
    <lineage>
        <taxon>Eukaryota</taxon>
        <taxon>Metazoa</taxon>
        <taxon>Ecdysozoa</taxon>
        <taxon>Arthropoda</taxon>
        <taxon>Hexapoda</taxon>
        <taxon>Insecta</taxon>
        <taxon>Pterygota</taxon>
        <taxon>Neoptera</taxon>
        <taxon>Endopterygota</taxon>
        <taxon>Diptera</taxon>
        <taxon>Brachycera</taxon>
        <taxon>Muscomorpha</taxon>
        <taxon>Hippoboscoidea</taxon>
        <taxon>Glossinidae</taxon>
        <taxon>Glossina</taxon>
    </lineage>
</organism>